<name>A0A378Y4W6_PAEPO</name>
<dbReference type="Proteomes" id="UP000254400">
    <property type="component" value="Unassembled WGS sequence"/>
</dbReference>
<accession>A0A378Y4W6</accession>
<dbReference type="AlphaFoldDB" id="A0A378Y4W6"/>
<evidence type="ECO:0000256" key="1">
    <source>
        <dbReference type="SAM" id="MobiDB-lite"/>
    </source>
</evidence>
<feature type="compositionally biased region" description="Polar residues" evidence="1">
    <location>
        <begin position="1"/>
        <end position="10"/>
    </location>
</feature>
<evidence type="ECO:0000313" key="2">
    <source>
        <dbReference type="EMBL" id="SUA71357.1"/>
    </source>
</evidence>
<gene>
    <name evidence="2" type="ORF">NCTC10343_04245</name>
</gene>
<proteinExistence type="predicted"/>
<dbReference type="RefSeq" id="WP_123797531.1">
    <property type="nucleotide sequence ID" value="NZ_JBCMXU010000012.1"/>
</dbReference>
<feature type="compositionally biased region" description="Basic and acidic residues" evidence="1">
    <location>
        <begin position="11"/>
        <end position="22"/>
    </location>
</feature>
<reference evidence="2 3" key="1">
    <citation type="submission" date="2018-06" db="EMBL/GenBank/DDBJ databases">
        <authorList>
            <consortium name="Pathogen Informatics"/>
            <person name="Doyle S."/>
        </authorList>
    </citation>
    <scope>NUCLEOTIDE SEQUENCE [LARGE SCALE GENOMIC DNA]</scope>
    <source>
        <strain evidence="2 3">NCTC10343</strain>
    </source>
</reference>
<dbReference type="EMBL" id="UGSC01000001">
    <property type="protein sequence ID" value="SUA71357.1"/>
    <property type="molecule type" value="Genomic_DNA"/>
</dbReference>
<evidence type="ECO:0000313" key="3">
    <source>
        <dbReference type="Proteomes" id="UP000254400"/>
    </source>
</evidence>
<organism evidence="2 3">
    <name type="scientific">Paenibacillus polymyxa</name>
    <name type="common">Bacillus polymyxa</name>
    <dbReference type="NCBI Taxonomy" id="1406"/>
    <lineage>
        <taxon>Bacteria</taxon>
        <taxon>Bacillati</taxon>
        <taxon>Bacillota</taxon>
        <taxon>Bacilli</taxon>
        <taxon>Bacillales</taxon>
        <taxon>Paenibacillaceae</taxon>
        <taxon>Paenibacillus</taxon>
    </lineage>
</organism>
<protein>
    <submittedName>
        <fullName evidence="2">Uncharacterized protein</fullName>
    </submittedName>
</protein>
<feature type="region of interest" description="Disordered" evidence="1">
    <location>
        <begin position="1"/>
        <end position="27"/>
    </location>
</feature>
<sequence length="74" mass="8192">MSSRLVSSHLESLKGDRRDEAMRQTPKMDGYQSAVLLYPGSMREAINLTRNADALLQHVATAVDKPGRGALPRR</sequence>